<keyword evidence="2 5" id="KW-0489">Methyltransferase</keyword>
<dbReference type="GO" id="GO:0008170">
    <property type="term" value="F:N-methyltransferase activity"/>
    <property type="evidence" value="ECO:0007669"/>
    <property type="project" value="InterPro"/>
</dbReference>
<dbReference type="InterPro" id="IPR002941">
    <property type="entry name" value="DNA_methylase_N4/N6"/>
</dbReference>
<dbReference type="InterPro" id="IPR002052">
    <property type="entry name" value="DNA_methylase_N6_adenine_CS"/>
</dbReference>
<organism evidence="5">
    <name type="scientific">uncultured Caudovirales phage</name>
    <dbReference type="NCBI Taxonomy" id="2100421"/>
    <lineage>
        <taxon>Viruses</taxon>
        <taxon>Duplodnaviria</taxon>
        <taxon>Heunggongvirae</taxon>
        <taxon>Uroviricota</taxon>
        <taxon>Caudoviricetes</taxon>
        <taxon>Peduoviridae</taxon>
        <taxon>Maltschvirus</taxon>
        <taxon>Maltschvirus maltsch</taxon>
    </lineage>
</organism>
<gene>
    <name evidence="5" type="ORF">UFOVP138_19</name>
</gene>
<evidence type="ECO:0000259" key="4">
    <source>
        <dbReference type="Pfam" id="PF01555"/>
    </source>
</evidence>
<dbReference type="InterPro" id="IPR029063">
    <property type="entry name" value="SAM-dependent_MTases_sf"/>
</dbReference>
<proteinExistence type="inferred from homology"/>
<dbReference type="InterPro" id="IPR001091">
    <property type="entry name" value="RM_Methyltransferase"/>
</dbReference>
<comment type="similarity">
    <text evidence="1">Belongs to the N(4)/N(6)-methyltransferase family.</text>
</comment>
<dbReference type="Pfam" id="PF01555">
    <property type="entry name" value="N6_N4_Mtase"/>
    <property type="match status" value="1"/>
</dbReference>
<name>A0A6J5LFX8_9CAUD</name>
<reference evidence="5" key="1">
    <citation type="submission" date="2020-04" db="EMBL/GenBank/DDBJ databases">
        <authorList>
            <person name="Chiriac C."/>
            <person name="Salcher M."/>
            <person name="Ghai R."/>
            <person name="Kavagutti S V."/>
        </authorList>
    </citation>
    <scope>NUCLEOTIDE SEQUENCE</scope>
</reference>
<evidence type="ECO:0000256" key="3">
    <source>
        <dbReference type="ARBA" id="ARBA00022679"/>
    </source>
</evidence>
<evidence type="ECO:0000256" key="2">
    <source>
        <dbReference type="ARBA" id="ARBA00022603"/>
    </source>
</evidence>
<keyword evidence="3" id="KW-0808">Transferase</keyword>
<evidence type="ECO:0000256" key="1">
    <source>
        <dbReference type="ARBA" id="ARBA00006594"/>
    </source>
</evidence>
<feature type="domain" description="DNA methylase N-4/N-6" evidence="4">
    <location>
        <begin position="125"/>
        <end position="192"/>
    </location>
</feature>
<dbReference type="GO" id="GO:0032259">
    <property type="term" value="P:methylation"/>
    <property type="evidence" value="ECO:0007669"/>
    <property type="project" value="UniProtKB-KW"/>
</dbReference>
<dbReference type="Gene3D" id="3.40.50.150">
    <property type="entry name" value="Vaccinia Virus protein VP39"/>
    <property type="match status" value="1"/>
</dbReference>
<sequence>MIELLNMDCMEYMETLPDKAFSLAVVDPPYGLGDRLSDGGGKLKDREYIRQYKENKFDHATPDASYFEELRRVSENQIIWGGNYFDLPPTRGIICWDKEQSMPTFSKWEMGWTSFDCTAEIVRIRSQGAGLRIHPTQKPVALYEWLLANYAKQGQRILDTHLGSGSSAIAAYNLGFDFVGTELDKNYYDASVKRFEQHKAQGSLFEPSMVIPKQDDFLK</sequence>
<dbReference type="PROSITE" id="PS00092">
    <property type="entry name" value="N6_MTASE"/>
    <property type="match status" value="1"/>
</dbReference>
<dbReference type="GO" id="GO:0003677">
    <property type="term" value="F:DNA binding"/>
    <property type="evidence" value="ECO:0007669"/>
    <property type="project" value="InterPro"/>
</dbReference>
<accession>A0A6J5LFX8</accession>
<protein>
    <submittedName>
        <fullName evidence="5">DNA methylase N-4/N-6</fullName>
    </submittedName>
</protein>
<evidence type="ECO:0000313" key="5">
    <source>
        <dbReference type="EMBL" id="CAB4132026.1"/>
    </source>
</evidence>
<dbReference type="EMBL" id="LR796256">
    <property type="protein sequence ID" value="CAB4132026.1"/>
    <property type="molecule type" value="Genomic_DNA"/>
</dbReference>
<dbReference type="PRINTS" id="PR00508">
    <property type="entry name" value="S21N4MTFRASE"/>
</dbReference>
<dbReference type="SUPFAM" id="SSF53335">
    <property type="entry name" value="S-adenosyl-L-methionine-dependent methyltransferases"/>
    <property type="match status" value="1"/>
</dbReference>